<proteinExistence type="predicted"/>
<dbReference type="AlphaFoldDB" id="A0AAW2DGW4"/>
<evidence type="ECO:0000313" key="3">
    <source>
        <dbReference type="Proteomes" id="UP001459277"/>
    </source>
</evidence>
<dbReference type="CDD" id="cd06222">
    <property type="entry name" value="RNase_H_like"/>
    <property type="match status" value="1"/>
</dbReference>
<accession>A0AAW2DGW4</accession>
<sequence>MFAELGEAGIGVVVRNEKGEVMASLAKKLPILESVEMLEALAVRRAVIFSAELGLHQVVIEGDSEIVFKALSSRCLERSSIGHIIKD</sequence>
<comment type="caution">
    <text evidence="2">The sequence shown here is derived from an EMBL/GenBank/DDBJ whole genome shotgun (WGS) entry which is preliminary data.</text>
</comment>
<dbReference type="PANTHER" id="PTHR47074:SF48">
    <property type="entry name" value="POLYNUCLEOTIDYL TRANSFERASE, RIBONUCLEASE H-LIKE SUPERFAMILY PROTEIN"/>
    <property type="match status" value="1"/>
</dbReference>
<protein>
    <recommendedName>
        <fullName evidence="1">RNase H type-1 domain-containing protein</fullName>
    </recommendedName>
</protein>
<feature type="domain" description="RNase H type-1" evidence="1">
    <location>
        <begin position="6"/>
        <end position="85"/>
    </location>
</feature>
<dbReference type="EMBL" id="JAZDWU010000003">
    <property type="protein sequence ID" value="KAL0008813.1"/>
    <property type="molecule type" value="Genomic_DNA"/>
</dbReference>
<dbReference type="InterPro" id="IPR036397">
    <property type="entry name" value="RNaseH_sf"/>
</dbReference>
<reference evidence="2 3" key="1">
    <citation type="submission" date="2024-01" db="EMBL/GenBank/DDBJ databases">
        <title>A telomere-to-telomere, gap-free genome of sweet tea (Lithocarpus litseifolius).</title>
        <authorList>
            <person name="Zhou J."/>
        </authorList>
    </citation>
    <scope>NUCLEOTIDE SEQUENCE [LARGE SCALE GENOMIC DNA]</scope>
    <source>
        <strain evidence="2">Zhou-2022a</strain>
        <tissue evidence="2">Leaf</tissue>
    </source>
</reference>
<dbReference type="GO" id="GO:0003676">
    <property type="term" value="F:nucleic acid binding"/>
    <property type="evidence" value="ECO:0007669"/>
    <property type="project" value="InterPro"/>
</dbReference>
<dbReference type="Pfam" id="PF13456">
    <property type="entry name" value="RVT_3"/>
    <property type="match status" value="1"/>
</dbReference>
<dbReference type="SUPFAM" id="SSF53098">
    <property type="entry name" value="Ribonuclease H-like"/>
    <property type="match status" value="1"/>
</dbReference>
<dbReference type="GO" id="GO:0004523">
    <property type="term" value="F:RNA-DNA hybrid ribonuclease activity"/>
    <property type="evidence" value="ECO:0007669"/>
    <property type="project" value="InterPro"/>
</dbReference>
<dbReference type="PANTHER" id="PTHR47074">
    <property type="entry name" value="BNAC02G40300D PROTEIN"/>
    <property type="match status" value="1"/>
</dbReference>
<keyword evidence="3" id="KW-1185">Reference proteome</keyword>
<dbReference type="Gene3D" id="3.30.420.10">
    <property type="entry name" value="Ribonuclease H-like superfamily/Ribonuclease H"/>
    <property type="match status" value="1"/>
</dbReference>
<evidence type="ECO:0000259" key="1">
    <source>
        <dbReference type="Pfam" id="PF13456"/>
    </source>
</evidence>
<dbReference type="InterPro" id="IPR012337">
    <property type="entry name" value="RNaseH-like_sf"/>
</dbReference>
<dbReference type="InterPro" id="IPR002156">
    <property type="entry name" value="RNaseH_domain"/>
</dbReference>
<dbReference type="InterPro" id="IPR044730">
    <property type="entry name" value="RNase_H-like_dom_plant"/>
</dbReference>
<gene>
    <name evidence="2" type="ORF">SO802_010315</name>
</gene>
<name>A0AAW2DGW4_9ROSI</name>
<evidence type="ECO:0000313" key="2">
    <source>
        <dbReference type="EMBL" id="KAL0008813.1"/>
    </source>
</evidence>
<dbReference type="Proteomes" id="UP001459277">
    <property type="component" value="Unassembled WGS sequence"/>
</dbReference>
<organism evidence="2 3">
    <name type="scientific">Lithocarpus litseifolius</name>
    <dbReference type="NCBI Taxonomy" id="425828"/>
    <lineage>
        <taxon>Eukaryota</taxon>
        <taxon>Viridiplantae</taxon>
        <taxon>Streptophyta</taxon>
        <taxon>Embryophyta</taxon>
        <taxon>Tracheophyta</taxon>
        <taxon>Spermatophyta</taxon>
        <taxon>Magnoliopsida</taxon>
        <taxon>eudicotyledons</taxon>
        <taxon>Gunneridae</taxon>
        <taxon>Pentapetalae</taxon>
        <taxon>rosids</taxon>
        <taxon>fabids</taxon>
        <taxon>Fagales</taxon>
        <taxon>Fagaceae</taxon>
        <taxon>Lithocarpus</taxon>
    </lineage>
</organism>
<dbReference type="InterPro" id="IPR052929">
    <property type="entry name" value="RNase_H-like_EbsB-rel"/>
</dbReference>